<dbReference type="InterPro" id="IPR050741">
    <property type="entry name" value="Acyl-CoA_dehydrogenase"/>
</dbReference>
<dbReference type="AlphaFoldDB" id="A0A8J2PU59"/>
<evidence type="ECO:0000256" key="1">
    <source>
        <dbReference type="ARBA" id="ARBA00001974"/>
    </source>
</evidence>
<dbReference type="PROSITE" id="PS00072">
    <property type="entry name" value="ACYL_COA_DH_1"/>
    <property type="match status" value="1"/>
</dbReference>
<dbReference type="GO" id="GO:0033539">
    <property type="term" value="P:fatty acid beta-oxidation using acyl-CoA dehydrogenase"/>
    <property type="evidence" value="ECO:0007669"/>
    <property type="project" value="TreeGrafter"/>
</dbReference>
<comment type="caution">
    <text evidence="9">The sequence shown here is derived from an EMBL/GenBank/DDBJ whole genome shotgun (WGS) entry which is preliminary data.</text>
</comment>
<evidence type="ECO:0000313" key="9">
    <source>
        <dbReference type="EMBL" id="CAG7837375.1"/>
    </source>
</evidence>
<comment type="cofactor">
    <cofactor evidence="1">
        <name>FAD</name>
        <dbReference type="ChEBI" id="CHEBI:57692"/>
    </cofactor>
</comment>
<dbReference type="FunFam" id="2.40.110.10:FF:000002">
    <property type="entry name" value="Acyl-CoA dehydrogenase fadE12"/>
    <property type="match status" value="1"/>
</dbReference>
<feature type="domain" description="Acyl-CoA dehydrogenase/oxidase N-terminal" evidence="8">
    <location>
        <begin position="40"/>
        <end position="154"/>
    </location>
</feature>
<evidence type="ECO:0000259" key="7">
    <source>
        <dbReference type="Pfam" id="PF02770"/>
    </source>
</evidence>
<dbReference type="PANTHER" id="PTHR48083:SF6">
    <property type="entry name" value="ACYL-COA DEHYDROGENASE 6"/>
    <property type="match status" value="1"/>
</dbReference>
<keyword evidence="5" id="KW-0560">Oxidoreductase</keyword>
<keyword evidence="3" id="KW-0285">Flavoprotein</keyword>
<name>A0A8J2PU59_9HEXA</name>
<accession>A0A8J2PU59</accession>
<feature type="domain" description="Acyl-CoA dehydrogenase/oxidase C-terminal" evidence="6">
    <location>
        <begin position="264"/>
        <end position="409"/>
    </location>
</feature>
<dbReference type="InterPro" id="IPR006089">
    <property type="entry name" value="Acyl-CoA_DH_CS"/>
</dbReference>
<keyword evidence="4" id="KW-0274">FAD</keyword>
<dbReference type="PROSITE" id="PS00073">
    <property type="entry name" value="ACYL_COA_DH_2"/>
    <property type="match status" value="1"/>
</dbReference>
<dbReference type="InterPro" id="IPR013786">
    <property type="entry name" value="AcylCoA_DH/ox_N"/>
</dbReference>
<evidence type="ECO:0000313" key="10">
    <source>
        <dbReference type="Proteomes" id="UP000708208"/>
    </source>
</evidence>
<comment type="similarity">
    <text evidence="2">Belongs to the acyl-CoA dehydrogenase family.</text>
</comment>
<dbReference type="EMBL" id="CAJVCH010571383">
    <property type="protein sequence ID" value="CAG7837375.1"/>
    <property type="molecule type" value="Genomic_DNA"/>
</dbReference>
<evidence type="ECO:0000256" key="4">
    <source>
        <dbReference type="ARBA" id="ARBA00022827"/>
    </source>
</evidence>
<dbReference type="InterPro" id="IPR009075">
    <property type="entry name" value="AcylCo_DH/oxidase_C"/>
</dbReference>
<evidence type="ECO:0000256" key="5">
    <source>
        <dbReference type="ARBA" id="ARBA00023002"/>
    </source>
</evidence>
<dbReference type="GO" id="GO:0005737">
    <property type="term" value="C:cytoplasm"/>
    <property type="evidence" value="ECO:0007669"/>
    <property type="project" value="TreeGrafter"/>
</dbReference>
<dbReference type="Pfam" id="PF00441">
    <property type="entry name" value="Acyl-CoA_dh_1"/>
    <property type="match status" value="1"/>
</dbReference>
<feature type="domain" description="Acyl-CoA oxidase/dehydrogenase middle" evidence="7">
    <location>
        <begin position="158"/>
        <end position="252"/>
    </location>
</feature>
<sequence length="418" mass="46149">MIISNICRNFRNGKNFIHSKIVVSSKFSSYTSTLPDKFYNEEQLEMQKSLRKIIDTEINPFVDEWEAKEQFPSHELFKKLGDAGFLGVNKPTEYGGLGLDYKYQAAIIEEFGLINCGSIPMAAGVQMDMATPALANFGSDKLKKQFLEPAIRGDFVCCVGVTEPGAGSDVAGIRTKAIRDGDDLVINGEKMWITNGMKADWMCMLANTSDGKPHRNKSLIIVPLNSKGVTRTKLKKLGMHSSDTALIHFDNVRVPYENIIGEEGAGFIYQMLQFQQERICGSLMFLKGMDRVLAKTIEYTSQRKAFGKSILDNQVVHFRLSELATELEALRALTYTAVDLHSAGENVTLLASMIKLKSGKLARESGDACLQYWGGMGYSSEAHVSRFFRDARLGSIGGGADEVCLEIICKLAGISGKK</sequence>
<dbReference type="Proteomes" id="UP000708208">
    <property type="component" value="Unassembled WGS sequence"/>
</dbReference>
<evidence type="ECO:0000256" key="2">
    <source>
        <dbReference type="ARBA" id="ARBA00009347"/>
    </source>
</evidence>
<evidence type="ECO:0008006" key="11">
    <source>
        <dbReference type="Google" id="ProtNLM"/>
    </source>
</evidence>
<proteinExistence type="inferred from homology"/>
<gene>
    <name evidence="9" type="ORF">AFUS01_LOCUS46498</name>
</gene>
<protein>
    <recommendedName>
        <fullName evidence="11">Acyl-CoA dehydrogenase 6</fullName>
    </recommendedName>
</protein>
<dbReference type="InterPro" id="IPR006091">
    <property type="entry name" value="Acyl-CoA_Oxase/DH_mid-dom"/>
</dbReference>
<keyword evidence="10" id="KW-1185">Reference proteome</keyword>
<dbReference type="PANTHER" id="PTHR48083">
    <property type="entry name" value="MEDIUM-CHAIN SPECIFIC ACYL-COA DEHYDROGENASE, MITOCHONDRIAL-RELATED"/>
    <property type="match status" value="1"/>
</dbReference>
<dbReference type="GO" id="GO:0050660">
    <property type="term" value="F:flavin adenine dinucleotide binding"/>
    <property type="evidence" value="ECO:0007669"/>
    <property type="project" value="InterPro"/>
</dbReference>
<dbReference type="Pfam" id="PF02771">
    <property type="entry name" value="Acyl-CoA_dh_N"/>
    <property type="match status" value="1"/>
</dbReference>
<evidence type="ECO:0000256" key="3">
    <source>
        <dbReference type="ARBA" id="ARBA00022630"/>
    </source>
</evidence>
<organism evidence="9 10">
    <name type="scientific">Allacma fusca</name>
    <dbReference type="NCBI Taxonomy" id="39272"/>
    <lineage>
        <taxon>Eukaryota</taxon>
        <taxon>Metazoa</taxon>
        <taxon>Ecdysozoa</taxon>
        <taxon>Arthropoda</taxon>
        <taxon>Hexapoda</taxon>
        <taxon>Collembola</taxon>
        <taxon>Symphypleona</taxon>
        <taxon>Sminthuridae</taxon>
        <taxon>Allacma</taxon>
    </lineage>
</organism>
<reference evidence="9" key="1">
    <citation type="submission" date="2021-06" db="EMBL/GenBank/DDBJ databases">
        <authorList>
            <person name="Hodson N. C."/>
            <person name="Mongue J. A."/>
            <person name="Jaron S. K."/>
        </authorList>
    </citation>
    <scope>NUCLEOTIDE SEQUENCE</scope>
</reference>
<dbReference type="Pfam" id="PF02770">
    <property type="entry name" value="Acyl-CoA_dh_M"/>
    <property type="match status" value="1"/>
</dbReference>
<dbReference type="OrthoDB" id="10262177at2759"/>
<evidence type="ECO:0000259" key="6">
    <source>
        <dbReference type="Pfam" id="PF00441"/>
    </source>
</evidence>
<evidence type="ECO:0000259" key="8">
    <source>
        <dbReference type="Pfam" id="PF02771"/>
    </source>
</evidence>
<dbReference type="GO" id="GO:0003995">
    <property type="term" value="F:acyl-CoA dehydrogenase activity"/>
    <property type="evidence" value="ECO:0007669"/>
    <property type="project" value="InterPro"/>
</dbReference>